<evidence type="ECO:0000313" key="2">
    <source>
        <dbReference type="Proteomes" id="UP000316958"/>
    </source>
</evidence>
<reference evidence="1 2" key="1">
    <citation type="submission" date="2019-01" db="EMBL/GenBank/DDBJ databases">
        <title>Coherence of Microcystis species and biogeography revealed through population genomics.</title>
        <authorList>
            <person name="Perez-Carrascal O.M."/>
            <person name="Terrat Y."/>
            <person name="Giani A."/>
            <person name="Fortin N."/>
            <person name="Tromas N."/>
            <person name="Shapiro B.J."/>
        </authorList>
    </citation>
    <scope>NUCLEOTIDE SEQUENCE [LARGE SCALE GENOMIC DNA]</scope>
    <source>
        <strain evidence="1">Ma_QC_Ch_20071001_S25D</strain>
    </source>
</reference>
<name>A0A552G5U3_MICAE</name>
<organism evidence="1 2">
    <name type="scientific">Microcystis aeruginosa Ma_QC_Ch_20071001_S25D</name>
    <dbReference type="NCBI Taxonomy" id="2486250"/>
    <lineage>
        <taxon>Bacteria</taxon>
        <taxon>Bacillati</taxon>
        <taxon>Cyanobacteriota</taxon>
        <taxon>Cyanophyceae</taxon>
        <taxon>Oscillatoriophycideae</taxon>
        <taxon>Chroococcales</taxon>
        <taxon>Microcystaceae</taxon>
        <taxon>Microcystis</taxon>
    </lineage>
</organism>
<sequence length="111" mass="12734">MRFFRRRPFYGGEDVNLALFPSLVSLWLINRSQQRLSNRLRGIRHRHEYSAVMASDFLSIPLETENKPAFIGDLSCRFNAYSPHLRCAVNPPGPCEGCRQYEAKTGTAWTA</sequence>
<dbReference type="Pfam" id="PF20065">
    <property type="entry name" value="DUF6464"/>
    <property type="match status" value="1"/>
</dbReference>
<comment type="caution">
    <text evidence="1">The sequence shown here is derived from an EMBL/GenBank/DDBJ whole genome shotgun (WGS) entry which is preliminary data.</text>
</comment>
<proteinExistence type="predicted"/>
<protein>
    <submittedName>
        <fullName evidence="1">Uncharacterized protein</fullName>
    </submittedName>
</protein>
<dbReference type="EMBL" id="SFBE01000034">
    <property type="protein sequence ID" value="TRU54358.1"/>
    <property type="molecule type" value="Genomic_DNA"/>
</dbReference>
<dbReference type="InterPro" id="IPR045589">
    <property type="entry name" value="DUF6464"/>
</dbReference>
<dbReference type="Proteomes" id="UP000316958">
    <property type="component" value="Unassembled WGS sequence"/>
</dbReference>
<accession>A0A552G5U3</accession>
<evidence type="ECO:0000313" key="1">
    <source>
        <dbReference type="EMBL" id="TRU54358.1"/>
    </source>
</evidence>
<dbReference type="AlphaFoldDB" id="A0A552G5U3"/>
<gene>
    <name evidence="1" type="ORF">EWV57_01960</name>
</gene>